<gene>
    <name evidence="1" type="ORF">H6G59_19465</name>
</gene>
<accession>A0ABR8FIH0</accession>
<evidence type="ECO:0000313" key="2">
    <source>
        <dbReference type="Proteomes" id="UP000640531"/>
    </source>
</evidence>
<organism evidence="1 2">
    <name type="scientific">Anabaena lutea FACHB-196</name>
    <dbReference type="NCBI Taxonomy" id="2692881"/>
    <lineage>
        <taxon>Bacteria</taxon>
        <taxon>Bacillati</taxon>
        <taxon>Cyanobacteriota</taxon>
        <taxon>Cyanophyceae</taxon>
        <taxon>Nostocales</taxon>
        <taxon>Nostocaceae</taxon>
        <taxon>Anabaena</taxon>
    </lineage>
</organism>
<reference evidence="1 2" key="1">
    <citation type="journal article" date="2020" name="ISME J.">
        <title>Comparative genomics reveals insights into cyanobacterial evolution and habitat adaptation.</title>
        <authorList>
            <person name="Chen M.Y."/>
            <person name="Teng W.K."/>
            <person name="Zhao L."/>
            <person name="Hu C.X."/>
            <person name="Zhou Y.K."/>
            <person name="Han B.P."/>
            <person name="Song L.R."/>
            <person name="Shu W.S."/>
        </authorList>
    </citation>
    <scope>NUCLEOTIDE SEQUENCE [LARGE SCALE GENOMIC DNA]</scope>
    <source>
        <strain evidence="1 2">FACHB-196</strain>
    </source>
</reference>
<protein>
    <submittedName>
        <fullName evidence="1">Uncharacterized protein</fullName>
    </submittedName>
</protein>
<dbReference type="RefSeq" id="WP_190717481.1">
    <property type="nucleotide sequence ID" value="NZ_JACJST010000020.1"/>
</dbReference>
<comment type="caution">
    <text evidence="1">The sequence shown here is derived from an EMBL/GenBank/DDBJ whole genome shotgun (WGS) entry which is preliminary data.</text>
</comment>
<dbReference type="EMBL" id="JACJST010000020">
    <property type="protein sequence ID" value="MBD2570035.1"/>
    <property type="molecule type" value="Genomic_DNA"/>
</dbReference>
<evidence type="ECO:0000313" key="1">
    <source>
        <dbReference type="EMBL" id="MBD2570035.1"/>
    </source>
</evidence>
<sequence length="86" mass="9945">MDKKTNWGGALGVVERQPESQADRGVECLVDEIAQVRFKLGQRATWKDAPWWWNPLGEEIYEIGDGYVRLNYGGRKIPFCDLILYK</sequence>
<proteinExistence type="predicted"/>
<dbReference type="Proteomes" id="UP000640531">
    <property type="component" value="Unassembled WGS sequence"/>
</dbReference>
<keyword evidence="2" id="KW-1185">Reference proteome</keyword>
<name>A0ABR8FIH0_9NOST</name>